<name>B3RYA7_TRIAD</name>
<evidence type="ECO:0000256" key="2">
    <source>
        <dbReference type="ARBA" id="ARBA00022980"/>
    </source>
</evidence>
<dbReference type="FunFam" id="3.90.1180.10:FF:000002">
    <property type="entry name" value="60S ribosomal protein L16"/>
    <property type="match status" value="1"/>
</dbReference>
<dbReference type="Gene3D" id="6.10.250.3250">
    <property type="match status" value="1"/>
</dbReference>
<protein>
    <recommendedName>
        <fullName evidence="4">Large ribosomal subunit protein uL13</fullName>
    </recommendedName>
    <alternativeName>
        <fullName evidence="5">60S ribosomal protein L13a</fullName>
    </alternativeName>
</protein>
<dbReference type="NCBIfam" id="TIGR01077">
    <property type="entry name" value="L13_A_E"/>
    <property type="match status" value="1"/>
</dbReference>
<dbReference type="PANTHER" id="PTHR11545">
    <property type="entry name" value="RIBOSOMAL PROTEIN L13"/>
    <property type="match status" value="1"/>
</dbReference>
<evidence type="ECO:0000256" key="4">
    <source>
        <dbReference type="ARBA" id="ARBA00035201"/>
    </source>
</evidence>
<proteinExistence type="inferred from homology"/>
<dbReference type="GO" id="GO:0017148">
    <property type="term" value="P:negative regulation of translation"/>
    <property type="evidence" value="ECO:0000318"/>
    <property type="project" value="GO_Central"/>
</dbReference>
<dbReference type="InterPro" id="IPR005755">
    <property type="entry name" value="Ribosomal_uL13_euk/arc"/>
</dbReference>
<keyword evidence="3" id="KW-0687">Ribonucleoprotein</keyword>
<dbReference type="eggNOG" id="KOG3204">
    <property type="taxonomic scope" value="Eukaryota"/>
</dbReference>
<evidence type="ECO:0000313" key="7">
    <source>
        <dbReference type="Proteomes" id="UP000009022"/>
    </source>
</evidence>
<dbReference type="KEGG" id="tad:TRIADDRAFT_36021"/>
<keyword evidence="2" id="KW-0689">Ribosomal protein</keyword>
<dbReference type="FunCoup" id="B3RYA7">
    <property type="interactions" value="1395"/>
</dbReference>
<dbReference type="SUPFAM" id="SSF52161">
    <property type="entry name" value="Ribosomal protein L13"/>
    <property type="match status" value="1"/>
</dbReference>
<evidence type="ECO:0000313" key="6">
    <source>
        <dbReference type="EMBL" id="EDV25003.1"/>
    </source>
</evidence>
<dbReference type="InterPro" id="IPR036899">
    <property type="entry name" value="Ribosomal_uL13_sf"/>
</dbReference>
<dbReference type="STRING" id="10228.B3RYA7"/>
<dbReference type="GO" id="GO:0006412">
    <property type="term" value="P:translation"/>
    <property type="evidence" value="ECO:0007669"/>
    <property type="project" value="InterPro"/>
</dbReference>
<dbReference type="OMA" id="GMLPWKT"/>
<dbReference type="HAMAP" id="MF_01366">
    <property type="entry name" value="Ribosomal_uL13"/>
    <property type="match status" value="1"/>
</dbReference>
<evidence type="ECO:0000256" key="1">
    <source>
        <dbReference type="ARBA" id="ARBA00006227"/>
    </source>
</evidence>
<accession>B3RYA7</accession>
<evidence type="ECO:0000256" key="3">
    <source>
        <dbReference type="ARBA" id="ARBA00023274"/>
    </source>
</evidence>
<dbReference type="GO" id="GO:0022625">
    <property type="term" value="C:cytosolic large ribosomal subunit"/>
    <property type="evidence" value="ECO:0000318"/>
    <property type="project" value="GO_Central"/>
</dbReference>
<dbReference type="Pfam" id="PF00572">
    <property type="entry name" value="Ribosomal_L13"/>
    <property type="match status" value="1"/>
</dbReference>
<keyword evidence="7" id="KW-1185">Reference proteome</keyword>
<dbReference type="FunFam" id="6.10.250.3250:FF:000001">
    <property type="entry name" value="60S ribosomal protein L13a"/>
    <property type="match status" value="1"/>
</dbReference>
<dbReference type="InParanoid" id="B3RYA7"/>
<dbReference type="HOGENOM" id="CLU_076922_0_0_1"/>
<dbReference type="GO" id="GO:0003735">
    <property type="term" value="F:structural constituent of ribosome"/>
    <property type="evidence" value="ECO:0000318"/>
    <property type="project" value="GO_Central"/>
</dbReference>
<dbReference type="CDD" id="cd00392">
    <property type="entry name" value="Ribosomal_L13"/>
    <property type="match status" value="1"/>
</dbReference>
<evidence type="ECO:0000256" key="5">
    <source>
        <dbReference type="ARBA" id="ARBA00035367"/>
    </source>
</evidence>
<sequence length="202" mass="23285">MGFEKAIIIDGRNHLLGRLASTIAKTILSGQRVVVVRCEELNISGGFYRNKLKYLDFLRKRCNVNPRRGPFHFRAPSRILWRTVRGMVPHKTKRGEEALNRLKTFEGIPAPYDKMKRLVVPAALRVVQLKPRRKFTVVGKLSSEVGWKYNDIISTLEEKRKAKAKAFYENKRRLQKFKREAEADKADQLKSVNETLAALGHN</sequence>
<dbReference type="Gene3D" id="3.90.1180.10">
    <property type="entry name" value="Ribosomal protein L13"/>
    <property type="match status" value="1"/>
</dbReference>
<dbReference type="OrthoDB" id="1882297at2759"/>
<dbReference type="CTD" id="6753671"/>
<dbReference type="RefSeq" id="XP_002112893.1">
    <property type="nucleotide sequence ID" value="XM_002112857.1"/>
</dbReference>
<dbReference type="EMBL" id="DS985245">
    <property type="protein sequence ID" value="EDV25003.1"/>
    <property type="molecule type" value="Genomic_DNA"/>
</dbReference>
<dbReference type="PhylomeDB" id="B3RYA7"/>
<reference evidence="6 7" key="1">
    <citation type="journal article" date="2008" name="Nature">
        <title>The Trichoplax genome and the nature of placozoans.</title>
        <authorList>
            <person name="Srivastava M."/>
            <person name="Begovic E."/>
            <person name="Chapman J."/>
            <person name="Putnam N.H."/>
            <person name="Hellsten U."/>
            <person name="Kawashima T."/>
            <person name="Kuo A."/>
            <person name="Mitros T."/>
            <person name="Salamov A."/>
            <person name="Carpenter M.L."/>
            <person name="Signorovitch A.Y."/>
            <person name="Moreno M.A."/>
            <person name="Kamm K."/>
            <person name="Grimwood J."/>
            <person name="Schmutz J."/>
            <person name="Shapiro H."/>
            <person name="Grigoriev I.V."/>
            <person name="Buss L.W."/>
            <person name="Schierwater B."/>
            <person name="Dellaporta S.L."/>
            <person name="Rokhsar D.S."/>
        </authorList>
    </citation>
    <scope>NUCLEOTIDE SEQUENCE [LARGE SCALE GENOMIC DNA]</scope>
    <source>
        <strain evidence="6 7">Grell-BS-1999</strain>
    </source>
</reference>
<dbReference type="GO" id="GO:0003729">
    <property type="term" value="F:mRNA binding"/>
    <property type="evidence" value="ECO:0000318"/>
    <property type="project" value="GO_Central"/>
</dbReference>
<dbReference type="PANTHER" id="PTHR11545:SF3">
    <property type="entry name" value="LARGE RIBOSOMAL SUBUNIT PROTEIN UL13"/>
    <property type="match status" value="1"/>
</dbReference>
<organism evidence="6 7">
    <name type="scientific">Trichoplax adhaerens</name>
    <name type="common">Trichoplax reptans</name>
    <dbReference type="NCBI Taxonomy" id="10228"/>
    <lineage>
        <taxon>Eukaryota</taxon>
        <taxon>Metazoa</taxon>
        <taxon>Placozoa</taxon>
        <taxon>Uniplacotomia</taxon>
        <taxon>Trichoplacea</taxon>
        <taxon>Trichoplacidae</taxon>
        <taxon>Trichoplax</taxon>
    </lineage>
</organism>
<dbReference type="AlphaFoldDB" id="B3RYA7"/>
<dbReference type="InterPro" id="IPR005822">
    <property type="entry name" value="Ribosomal_uL13"/>
</dbReference>
<gene>
    <name evidence="6" type="ORF">TRIADDRAFT_36021</name>
</gene>
<dbReference type="Proteomes" id="UP000009022">
    <property type="component" value="Unassembled WGS sequence"/>
</dbReference>
<dbReference type="GeneID" id="6753671"/>
<comment type="similarity">
    <text evidence="1">Belongs to the universal ribosomal protein uL13 family.</text>
</comment>
<dbReference type="GO" id="GO:0005840">
    <property type="term" value="C:ribosome"/>
    <property type="evidence" value="ECO:0000318"/>
    <property type="project" value="GO_Central"/>
</dbReference>